<feature type="chain" id="PRO_5035919462" evidence="2">
    <location>
        <begin position="22"/>
        <end position="586"/>
    </location>
</feature>
<accession>A0A8S4RW11</accession>
<dbReference type="InterPro" id="IPR029058">
    <property type="entry name" value="AB_hydrolase_fold"/>
</dbReference>
<dbReference type="Pfam" id="PF00135">
    <property type="entry name" value="COesterase"/>
    <property type="match status" value="1"/>
</dbReference>
<name>A0A8S4RW11_9NEOP</name>
<keyword evidence="1" id="KW-0325">Glycoprotein</keyword>
<feature type="signal peptide" evidence="2">
    <location>
        <begin position="1"/>
        <end position="21"/>
    </location>
</feature>
<dbReference type="InterPro" id="IPR050309">
    <property type="entry name" value="Type-B_Carboxylest/Lipase"/>
</dbReference>
<organism evidence="4 5">
    <name type="scientific">Pararge aegeria aegeria</name>
    <dbReference type="NCBI Taxonomy" id="348720"/>
    <lineage>
        <taxon>Eukaryota</taxon>
        <taxon>Metazoa</taxon>
        <taxon>Ecdysozoa</taxon>
        <taxon>Arthropoda</taxon>
        <taxon>Hexapoda</taxon>
        <taxon>Insecta</taxon>
        <taxon>Pterygota</taxon>
        <taxon>Neoptera</taxon>
        <taxon>Endopterygota</taxon>
        <taxon>Lepidoptera</taxon>
        <taxon>Glossata</taxon>
        <taxon>Ditrysia</taxon>
        <taxon>Papilionoidea</taxon>
        <taxon>Nymphalidae</taxon>
        <taxon>Satyrinae</taxon>
        <taxon>Satyrini</taxon>
        <taxon>Parargina</taxon>
        <taxon>Pararge</taxon>
    </lineage>
</organism>
<sequence>MYKLILNTTLYILLFVNFTLAKSVVETTHGRVSGKTFKTIFEKKTYHAFMGIPFAAPPVKDLRFQVPQNIEPWDGVLSATKMKPACVQYNIVIHKGQPFGQYGREDCLYLDIFTPDLDENKRPVVVFLHSERLQNSYNKTRDYAPDFFIEEDIVVVTIAHRLSVFGFLSFENKNSPGNAGLKDIVAGLEWISKNIKKFGGDPEKITLLGSRGGAAAVDLLIRSKARTLFRSAILQSDTALCSTYLQENYRERAFKLGKLLQIPTTNDDKLLQELNQVPSSKLLDEELRASPDDYYKENQRGILTFGPIVEKDPDGLVTEYPENSTENINIPIMIGLNSREGLAASLMFLSEPHWLRMVQKDFPLLMPLRSKIKFDPLHDAFYEAIDELKKFYFTNGEVTVDSISEYITYIGDIKSYGIDYAARMYSNKSISNVYYYLFDYHSDLNENKLNLLKMAAVEDGTWGAATGDELCYLFRCPNLNDKYNIHKRTDSQELKMLMKLVKMWANFIKYGNPTSDNDNPLNEIQWPAYNLETKQYLHIGKDIKIGKHLWEKRFNFWDEFIKKWEKKAELGLITTKKDEKNKKDEL</sequence>
<dbReference type="PROSITE" id="PS00941">
    <property type="entry name" value="CARBOXYLESTERASE_B_2"/>
    <property type="match status" value="1"/>
</dbReference>
<evidence type="ECO:0000259" key="3">
    <source>
        <dbReference type="Pfam" id="PF00135"/>
    </source>
</evidence>
<dbReference type="EMBL" id="CAKXAJ010025603">
    <property type="protein sequence ID" value="CAH2241961.1"/>
    <property type="molecule type" value="Genomic_DNA"/>
</dbReference>
<evidence type="ECO:0000313" key="5">
    <source>
        <dbReference type="Proteomes" id="UP000838756"/>
    </source>
</evidence>
<protein>
    <submittedName>
        <fullName evidence="4">Jg9079 protein</fullName>
    </submittedName>
</protein>
<gene>
    <name evidence="4" type="primary">jg9079</name>
    <name evidence="4" type="ORF">PAEG_LOCUS18341</name>
</gene>
<evidence type="ECO:0000256" key="1">
    <source>
        <dbReference type="ARBA" id="ARBA00023180"/>
    </source>
</evidence>
<dbReference type="OrthoDB" id="3200163at2759"/>
<evidence type="ECO:0000313" key="4">
    <source>
        <dbReference type="EMBL" id="CAH2241961.1"/>
    </source>
</evidence>
<reference evidence="4" key="1">
    <citation type="submission" date="2022-03" db="EMBL/GenBank/DDBJ databases">
        <authorList>
            <person name="Lindestad O."/>
        </authorList>
    </citation>
    <scope>NUCLEOTIDE SEQUENCE</scope>
</reference>
<dbReference type="Proteomes" id="UP000838756">
    <property type="component" value="Unassembled WGS sequence"/>
</dbReference>
<dbReference type="Gene3D" id="3.40.50.1820">
    <property type="entry name" value="alpha/beta hydrolase"/>
    <property type="match status" value="1"/>
</dbReference>
<comment type="caution">
    <text evidence="4">The sequence shown here is derived from an EMBL/GenBank/DDBJ whole genome shotgun (WGS) entry which is preliminary data.</text>
</comment>
<keyword evidence="2" id="KW-0732">Signal</keyword>
<keyword evidence="5" id="KW-1185">Reference proteome</keyword>
<dbReference type="SUPFAM" id="SSF53474">
    <property type="entry name" value="alpha/beta-Hydrolases"/>
    <property type="match status" value="1"/>
</dbReference>
<proteinExistence type="predicted"/>
<dbReference type="InterPro" id="IPR002018">
    <property type="entry name" value="CarbesteraseB"/>
</dbReference>
<dbReference type="PANTHER" id="PTHR11559">
    <property type="entry name" value="CARBOXYLESTERASE"/>
    <property type="match status" value="1"/>
</dbReference>
<dbReference type="InterPro" id="IPR019819">
    <property type="entry name" value="Carboxylesterase_B_CS"/>
</dbReference>
<dbReference type="AlphaFoldDB" id="A0A8S4RW11"/>
<feature type="domain" description="Carboxylesterase type B" evidence="3">
    <location>
        <begin position="22"/>
        <end position="557"/>
    </location>
</feature>
<evidence type="ECO:0000256" key="2">
    <source>
        <dbReference type="SAM" id="SignalP"/>
    </source>
</evidence>